<dbReference type="PANTHER" id="PTHR45889">
    <property type="entry name" value="IG-LIKE DOMAIN-CONTAINING PROTEIN"/>
    <property type="match status" value="1"/>
</dbReference>
<dbReference type="PROSITE" id="PS50835">
    <property type="entry name" value="IG_LIKE"/>
    <property type="match status" value="2"/>
</dbReference>
<dbReference type="Pfam" id="PF07679">
    <property type="entry name" value="I-set"/>
    <property type="match status" value="1"/>
</dbReference>
<accession>A0A4Y0BL87</accession>
<reference evidence="3" key="1">
    <citation type="submission" date="2020-05" db="UniProtKB">
        <authorList>
            <consortium name="EnsemblMetazoa"/>
        </authorList>
    </citation>
    <scope>IDENTIFICATION</scope>
    <source>
        <strain evidence="3">FUMOZ</strain>
    </source>
</reference>
<proteinExistence type="predicted"/>
<dbReference type="FunFam" id="2.60.40.10:FF:001233">
    <property type="entry name" value="Uncharacterized protein, isoform B"/>
    <property type="match status" value="1"/>
</dbReference>
<dbReference type="InterPro" id="IPR003599">
    <property type="entry name" value="Ig_sub"/>
</dbReference>
<dbReference type="STRING" id="62324.A0A4Y0BL87"/>
<dbReference type="InterPro" id="IPR013783">
    <property type="entry name" value="Ig-like_fold"/>
</dbReference>
<dbReference type="InterPro" id="IPR003598">
    <property type="entry name" value="Ig_sub2"/>
</dbReference>
<dbReference type="AlphaFoldDB" id="A0A4Y0BL87"/>
<dbReference type="EnsemblMetazoa" id="AFUN020436-RA">
    <property type="protein sequence ID" value="AFUN020436-PA"/>
    <property type="gene ID" value="AFUN020436"/>
</dbReference>
<dbReference type="PANTHER" id="PTHR45889:SF8">
    <property type="entry name" value="IG-LIKE DOMAIN-CONTAINING PROTEIN"/>
    <property type="match status" value="1"/>
</dbReference>
<dbReference type="FunFam" id="2.60.40.10:FF:001708">
    <property type="entry name" value="Uncharacterized protein, isoform C"/>
    <property type="match status" value="1"/>
</dbReference>
<keyword evidence="1" id="KW-0812">Transmembrane</keyword>
<dbReference type="InterPro" id="IPR013098">
    <property type="entry name" value="Ig_I-set"/>
</dbReference>
<evidence type="ECO:0000256" key="1">
    <source>
        <dbReference type="SAM" id="Phobius"/>
    </source>
</evidence>
<feature type="domain" description="Ig-like" evidence="2">
    <location>
        <begin position="118"/>
        <end position="205"/>
    </location>
</feature>
<dbReference type="VEuPathDB" id="VectorBase:AFUN020436"/>
<evidence type="ECO:0000313" key="3">
    <source>
        <dbReference type="EnsemblMetazoa" id="AFUN020436-PA"/>
    </source>
</evidence>
<sequence>MEIYNRRRLEAVSGAAVCESDDEGPTAHGGTVSSGWCGVESRINGGEKEHQHGTLSSTPSAPTPACTDSVASRWKIRGRIYHRSHLHLLLVAAVLLTHMLVNIRIGEAASQILNKAEPLFISRSEAFKFAVGDTITLPCEVASPGTYVLAWKRGIAILTAGSVKVTPDPRVRLVNGYSLQIRDAVPQDAGDYICQIAMMDPREITHHVEILVPPKITHVTSGGHLQVRKGSPVRLECSATGNPMPNITWTRKNNLLPNGEEQFTNPVYVIENMDRHKGGTYICTANNGVGQVATSQIILHVLCKST</sequence>
<evidence type="ECO:0000259" key="2">
    <source>
        <dbReference type="PROSITE" id="PS50835"/>
    </source>
</evidence>
<keyword evidence="1" id="KW-1133">Transmembrane helix</keyword>
<dbReference type="InterPro" id="IPR007110">
    <property type="entry name" value="Ig-like_dom"/>
</dbReference>
<dbReference type="SMART" id="SM00409">
    <property type="entry name" value="IG"/>
    <property type="match status" value="2"/>
</dbReference>
<dbReference type="VEuPathDB" id="VectorBase:AFUN2_002208"/>
<dbReference type="SUPFAM" id="SSF48726">
    <property type="entry name" value="Immunoglobulin"/>
    <property type="match status" value="2"/>
</dbReference>
<dbReference type="InterPro" id="IPR036179">
    <property type="entry name" value="Ig-like_dom_sf"/>
</dbReference>
<feature type="domain" description="Ig-like" evidence="2">
    <location>
        <begin position="214"/>
        <end position="299"/>
    </location>
</feature>
<keyword evidence="1" id="KW-0472">Membrane</keyword>
<dbReference type="SMART" id="SM00408">
    <property type="entry name" value="IGc2"/>
    <property type="match status" value="2"/>
</dbReference>
<dbReference type="CDD" id="cd00096">
    <property type="entry name" value="Ig"/>
    <property type="match status" value="1"/>
</dbReference>
<name>A0A4Y0BL87_ANOFN</name>
<dbReference type="Gene3D" id="2.60.40.10">
    <property type="entry name" value="Immunoglobulins"/>
    <property type="match status" value="2"/>
</dbReference>
<dbReference type="Pfam" id="PF13927">
    <property type="entry name" value="Ig_3"/>
    <property type="match status" value="1"/>
</dbReference>
<organism evidence="3">
    <name type="scientific">Anopheles funestus</name>
    <name type="common">African malaria mosquito</name>
    <dbReference type="NCBI Taxonomy" id="62324"/>
    <lineage>
        <taxon>Eukaryota</taxon>
        <taxon>Metazoa</taxon>
        <taxon>Ecdysozoa</taxon>
        <taxon>Arthropoda</taxon>
        <taxon>Hexapoda</taxon>
        <taxon>Insecta</taxon>
        <taxon>Pterygota</taxon>
        <taxon>Neoptera</taxon>
        <taxon>Endopterygota</taxon>
        <taxon>Diptera</taxon>
        <taxon>Nematocera</taxon>
        <taxon>Culicoidea</taxon>
        <taxon>Culicidae</taxon>
        <taxon>Anophelinae</taxon>
        <taxon>Anopheles</taxon>
    </lineage>
</organism>
<protein>
    <recommendedName>
        <fullName evidence="2">Ig-like domain-containing protein</fullName>
    </recommendedName>
</protein>
<feature type="transmembrane region" description="Helical" evidence="1">
    <location>
        <begin position="86"/>
        <end position="105"/>
    </location>
</feature>